<dbReference type="PANTHER" id="PTHR46796">
    <property type="entry name" value="HTH-TYPE TRANSCRIPTIONAL ACTIVATOR RHAS-RELATED"/>
    <property type="match status" value="1"/>
</dbReference>
<protein>
    <submittedName>
        <fullName evidence="5">AraC family transcriptional regulator</fullName>
    </submittedName>
</protein>
<evidence type="ECO:0000313" key="6">
    <source>
        <dbReference type="Proteomes" id="UP001064933"/>
    </source>
</evidence>
<organism evidence="5 6">
    <name type="scientific">Roseateles amylovorans</name>
    <dbReference type="NCBI Taxonomy" id="2978473"/>
    <lineage>
        <taxon>Bacteria</taxon>
        <taxon>Pseudomonadati</taxon>
        <taxon>Pseudomonadota</taxon>
        <taxon>Betaproteobacteria</taxon>
        <taxon>Burkholderiales</taxon>
        <taxon>Sphaerotilaceae</taxon>
        <taxon>Roseateles</taxon>
    </lineage>
</organism>
<feature type="domain" description="HTH araC/xylS-type" evidence="4">
    <location>
        <begin position="180"/>
        <end position="277"/>
    </location>
</feature>
<evidence type="ECO:0000259" key="4">
    <source>
        <dbReference type="PROSITE" id="PS01124"/>
    </source>
</evidence>
<dbReference type="Pfam" id="PF02311">
    <property type="entry name" value="AraC_binding"/>
    <property type="match status" value="1"/>
</dbReference>
<dbReference type="PANTHER" id="PTHR46796:SF2">
    <property type="entry name" value="TRANSCRIPTIONAL REGULATORY PROTEIN"/>
    <property type="match status" value="1"/>
</dbReference>
<evidence type="ECO:0000256" key="1">
    <source>
        <dbReference type="ARBA" id="ARBA00023015"/>
    </source>
</evidence>
<keyword evidence="2" id="KW-0238">DNA-binding</keyword>
<keyword evidence="1" id="KW-0805">Transcription regulation</keyword>
<evidence type="ECO:0000256" key="3">
    <source>
        <dbReference type="ARBA" id="ARBA00023163"/>
    </source>
</evidence>
<dbReference type="InterPro" id="IPR018060">
    <property type="entry name" value="HTH_AraC"/>
</dbReference>
<dbReference type="InterPro" id="IPR037923">
    <property type="entry name" value="HTH-like"/>
</dbReference>
<dbReference type="InterPro" id="IPR050204">
    <property type="entry name" value="AraC_XylS_family_regulators"/>
</dbReference>
<dbReference type="Gene3D" id="1.10.10.60">
    <property type="entry name" value="Homeodomain-like"/>
    <property type="match status" value="2"/>
</dbReference>
<dbReference type="EMBL" id="CP104562">
    <property type="protein sequence ID" value="UXH78553.1"/>
    <property type="molecule type" value="Genomic_DNA"/>
</dbReference>
<dbReference type="Pfam" id="PF12833">
    <property type="entry name" value="HTH_18"/>
    <property type="match status" value="1"/>
</dbReference>
<dbReference type="Proteomes" id="UP001064933">
    <property type="component" value="Chromosome"/>
</dbReference>
<dbReference type="InterPro" id="IPR003313">
    <property type="entry name" value="AraC-bd"/>
</dbReference>
<proteinExistence type="predicted"/>
<keyword evidence="3" id="KW-0804">Transcription</keyword>
<dbReference type="SMART" id="SM00342">
    <property type="entry name" value="HTH_ARAC"/>
    <property type="match status" value="1"/>
</dbReference>
<gene>
    <name evidence="5" type="ORF">N4261_01040</name>
</gene>
<dbReference type="SUPFAM" id="SSF51215">
    <property type="entry name" value="Regulatory protein AraC"/>
    <property type="match status" value="1"/>
</dbReference>
<keyword evidence="6" id="KW-1185">Reference proteome</keyword>
<evidence type="ECO:0000256" key="2">
    <source>
        <dbReference type="ARBA" id="ARBA00023125"/>
    </source>
</evidence>
<reference evidence="5" key="1">
    <citation type="submission" date="2022-10" db="EMBL/GenBank/DDBJ databases">
        <title>Characterization and whole genome sequencing of a new Roseateles species, isolated from fresh water.</title>
        <authorList>
            <person name="Guliayeva D.Y."/>
            <person name="Akhremchuk A.E."/>
            <person name="Sikolenko M.A."/>
            <person name="Valentovich L.N."/>
            <person name="Sidarenka A.V."/>
        </authorList>
    </citation>
    <scope>NUCLEOTIDE SEQUENCE</scope>
    <source>
        <strain evidence="5">BIM B-1768</strain>
    </source>
</reference>
<dbReference type="SUPFAM" id="SSF46689">
    <property type="entry name" value="Homeodomain-like"/>
    <property type="match status" value="2"/>
</dbReference>
<accession>A0ABY6B1X2</accession>
<dbReference type="PROSITE" id="PS01124">
    <property type="entry name" value="HTH_ARAC_FAMILY_2"/>
    <property type="match status" value="1"/>
</dbReference>
<name>A0ABY6B1X2_9BURK</name>
<evidence type="ECO:0000313" key="5">
    <source>
        <dbReference type="EMBL" id="UXH78553.1"/>
    </source>
</evidence>
<dbReference type="InterPro" id="IPR009057">
    <property type="entry name" value="Homeodomain-like_sf"/>
</dbReference>
<dbReference type="RefSeq" id="WP_261758375.1">
    <property type="nucleotide sequence ID" value="NZ_CP104562.2"/>
</dbReference>
<sequence length="281" mass="31199">MAGRSRSTASDWVDYAAREVLDITLMRAHFKTHRFERHSHERFSIALTTSGVQSFHCGGALRVSLPGDLILFNPDQAHDGHQGAPEGFGYTMLYVPIETMTGNSDPDAHLLLGRHFSTPVARDPDLARQFVAAVAAIEQPGETLRGQELVTAFFSALMRRHGERARSDLAVASTGARRMSLARDYLAANFHRDVAIAELAAMTQLSRAHFSRAFTRHYGVPPHVWLNAVRLSQARRMLLHGEPAAEVAVACGFADQSHFSRRFKGAMGVSPARWLQQMRRD</sequence>